<keyword evidence="3" id="KW-1185">Reference proteome</keyword>
<feature type="compositionally biased region" description="Basic and acidic residues" evidence="1">
    <location>
        <begin position="12"/>
        <end position="22"/>
    </location>
</feature>
<comment type="caution">
    <text evidence="2">The sequence shown here is derived from an EMBL/GenBank/DDBJ whole genome shotgun (WGS) entry which is preliminary data.</text>
</comment>
<reference evidence="2 3" key="1">
    <citation type="submission" date="2020-06" db="EMBL/GenBank/DDBJ databases">
        <authorList>
            <person name="Chanama M."/>
        </authorList>
    </citation>
    <scope>NUCLEOTIDE SEQUENCE [LARGE SCALE GENOMIC DNA]</scope>
    <source>
        <strain evidence="2 3">TBRC6557</strain>
    </source>
</reference>
<dbReference type="AlphaFoldDB" id="A0A7Y6IT26"/>
<evidence type="ECO:0000313" key="2">
    <source>
        <dbReference type="EMBL" id="NUW43889.1"/>
    </source>
</evidence>
<dbReference type="RefSeq" id="WP_217708410.1">
    <property type="nucleotide sequence ID" value="NZ_JABWGO010000007.1"/>
</dbReference>
<feature type="region of interest" description="Disordered" evidence="1">
    <location>
        <begin position="1"/>
        <end position="23"/>
    </location>
</feature>
<organism evidence="2 3">
    <name type="scientific">Nonomuraea rhodomycinica</name>
    <dbReference type="NCBI Taxonomy" id="1712872"/>
    <lineage>
        <taxon>Bacteria</taxon>
        <taxon>Bacillati</taxon>
        <taxon>Actinomycetota</taxon>
        <taxon>Actinomycetes</taxon>
        <taxon>Streptosporangiales</taxon>
        <taxon>Streptosporangiaceae</taxon>
        <taxon>Nonomuraea</taxon>
    </lineage>
</organism>
<evidence type="ECO:0000313" key="3">
    <source>
        <dbReference type="Proteomes" id="UP000546126"/>
    </source>
</evidence>
<name>A0A7Y6IT26_9ACTN</name>
<accession>A0A7Y6IT26</accession>
<gene>
    <name evidence="2" type="ORF">HT134_27715</name>
</gene>
<protein>
    <submittedName>
        <fullName evidence="2">Uncharacterized protein</fullName>
    </submittedName>
</protein>
<evidence type="ECO:0000256" key="1">
    <source>
        <dbReference type="SAM" id="MobiDB-lite"/>
    </source>
</evidence>
<dbReference type="EMBL" id="JABWGO010000007">
    <property type="protein sequence ID" value="NUW43889.1"/>
    <property type="molecule type" value="Genomic_DNA"/>
</dbReference>
<proteinExistence type="predicted"/>
<dbReference type="Proteomes" id="UP000546126">
    <property type="component" value="Unassembled WGS sequence"/>
</dbReference>
<sequence>MGAFDELIDSARGARSDRDEGYGIRSAVGNDHAGTLYPAAVAATDVLLAVIADHPGLPRRQPIEVIAAIVERVEGATDALRAVAGRDPHARGLVRELIKAHSQGWTVGG</sequence>